<keyword evidence="3" id="KW-0472">Membrane</keyword>
<dbReference type="PANTHER" id="PTHR41164">
    <property type="entry name" value="CURLI PRODUCTION ASSEMBLY/TRANSPORT COMPONENT CSGG"/>
    <property type="match status" value="1"/>
</dbReference>
<organism evidence="6 7">
    <name type="scientific">Solirubrum puertoriconensis</name>
    <dbReference type="NCBI Taxonomy" id="1751427"/>
    <lineage>
        <taxon>Bacteria</taxon>
        <taxon>Pseudomonadati</taxon>
        <taxon>Bacteroidota</taxon>
        <taxon>Cytophagia</taxon>
        <taxon>Cytophagales</taxon>
    </lineage>
</organism>
<dbReference type="GO" id="GO:0030288">
    <property type="term" value="C:outer membrane-bounded periplasmic space"/>
    <property type="evidence" value="ECO:0007669"/>
    <property type="project" value="InterPro"/>
</dbReference>
<keyword evidence="5" id="KW-0449">Lipoprotein</keyword>
<name>A0A9X0HM39_SOLP1</name>
<keyword evidence="4" id="KW-0564">Palmitate</keyword>
<proteinExistence type="predicted"/>
<evidence type="ECO:0000313" key="6">
    <source>
        <dbReference type="EMBL" id="KUG08438.1"/>
    </source>
</evidence>
<dbReference type="Proteomes" id="UP000054223">
    <property type="component" value="Unassembled WGS sequence"/>
</dbReference>
<dbReference type="InterPro" id="IPR005534">
    <property type="entry name" value="Curli_assmbl/transp-comp_CsgG"/>
</dbReference>
<dbReference type="OrthoDB" id="1110708at2"/>
<evidence type="ECO:0000256" key="4">
    <source>
        <dbReference type="ARBA" id="ARBA00023139"/>
    </source>
</evidence>
<dbReference type="Pfam" id="PF03783">
    <property type="entry name" value="CsgG"/>
    <property type="match status" value="1"/>
</dbReference>
<reference evidence="6 7" key="1">
    <citation type="submission" date="2015-11" db="EMBL/GenBank/DDBJ databases">
        <title>Solirubrum puertoriconensis gen. nov. an environmental bacteria isolated in Puerto Rico.</title>
        <authorList>
            <person name="Cuebas-Irizarry M.F."/>
            <person name="Montalvo-Rodriguez R."/>
        </authorList>
    </citation>
    <scope>NUCLEOTIDE SEQUENCE [LARGE SCALE GENOMIC DNA]</scope>
    <source>
        <strain evidence="6 7">MC1A</strain>
    </source>
</reference>
<gene>
    <name evidence="6" type="ORF">ASU33_09740</name>
</gene>
<keyword evidence="7" id="KW-1185">Reference proteome</keyword>
<dbReference type="AlphaFoldDB" id="A0A9X0HM39"/>
<comment type="caution">
    <text evidence="6">The sequence shown here is derived from an EMBL/GenBank/DDBJ whole genome shotgun (WGS) entry which is preliminary data.</text>
</comment>
<accession>A0A9X0HM39</accession>
<keyword evidence="2" id="KW-0732">Signal</keyword>
<protein>
    <submittedName>
        <fullName evidence="6">Curli production assembly/transport component CsgG</fullName>
    </submittedName>
</protein>
<dbReference type="Gene3D" id="3.40.50.10610">
    <property type="entry name" value="ABC-type transport auxiliary lipoprotein component"/>
    <property type="match status" value="2"/>
</dbReference>
<evidence type="ECO:0000256" key="5">
    <source>
        <dbReference type="ARBA" id="ARBA00023288"/>
    </source>
</evidence>
<evidence type="ECO:0000256" key="2">
    <source>
        <dbReference type="ARBA" id="ARBA00022729"/>
    </source>
</evidence>
<evidence type="ECO:0000256" key="3">
    <source>
        <dbReference type="ARBA" id="ARBA00023136"/>
    </source>
</evidence>
<dbReference type="EMBL" id="LNAL01000006">
    <property type="protein sequence ID" value="KUG08438.1"/>
    <property type="molecule type" value="Genomic_DNA"/>
</dbReference>
<sequence>MNTLLLRPAHRLALAATLVAGGCAPYFHQPLGTQPARLGAEVNANAELRDLPQPREKAVVAVYKFRDQTGQYKPTSSGSSFSTAVTQGTTTILMRALEESRWFDAIERENLSNLLNERKIIRSTRAEYSEQTGQRQPPLPPLLFAGVILEGGIISYDANILTGGAGLRYFGAGASGQYRQDRVTVYLRAISTANGRVLKTVYTSKTILSQQVDAGLFRFVNFKRLLETETGFTYNEPSEMAVKEAIEKSVRAMVFEGIKDGLWAPRNPEEANGPGMRAYLQEKEENLTVDVLGRDMRPRRSTLGIGLSAGLQRYSGDFANPLIRPQGALTLRYQLGTGRWSAFAAVGRGQLSAEKYLDRTLNYTEGGISYRLFPLDAFTPVVFAGGGVTLPLRVRGGAPTSPVPHTLFGLGAELLLTKRLGLNASLENRYFLSDKLDNMPHGSYNDYTWGGRVGFTYYLGAATSARKDK</sequence>
<dbReference type="PROSITE" id="PS51257">
    <property type="entry name" value="PROKAR_LIPOPROTEIN"/>
    <property type="match status" value="1"/>
</dbReference>
<evidence type="ECO:0000256" key="1">
    <source>
        <dbReference type="ARBA" id="ARBA00022475"/>
    </source>
</evidence>
<dbReference type="RefSeq" id="WP_059069898.1">
    <property type="nucleotide sequence ID" value="NZ_LNAL01000006.1"/>
</dbReference>
<keyword evidence="1" id="KW-1003">Cell membrane</keyword>
<evidence type="ECO:0000313" key="7">
    <source>
        <dbReference type="Proteomes" id="UP000054223"/>
    </source>
</evidence>
<dbReference type="PANTHER" id="PTHR41164:SF1">
    <property type="entry name" value="CURLI PRODUCTION ASSEMBLY_TRANSPORT COMPONENT CSGG"/>
    <property type="match status" value="1"/>
</dbReference>